<evidence type="ECO:0000313" key="2">
    <source>
        <dbReference type="Proteomes" id="UP001418222"/>
    </source>
</evidence>
<evidence type="ECO:0000313" key="1">
    <source>
        <dbReference type="EMBL" id="KAK8916598.1"/>
    </source>
</evidence>
<organism evidence="1 2">
    <name type="scientific">Platanthera zijinensis</name>
    <dbReference type="NCBI Taxonomy" id="2320716"/>
    <lineage>
        <taxon>Eukaryota</taxon>
        <taxon>Viridiplantae</taxon>
        <taxon>Streptophyta</taxon>
        <taxon>Embryophyta</taxon>
        <taxon>Tracheophyta</taxon>
        <taxon>Spermatophyta</taxon>
        <taxon>Magnoliopsida</taxon>
        <taxon>Liliopsida</taxon>
        <taxon>Asparagales</taxon>
        <taxon>Orchidaceae</taxon>
        <taxon>Orchidoideae</taxon>
        <taxon>Orchideae</taxon>
        <taxon>Orchidinae</taxon>
        <taxon>Platanthera</taxon>
    </lineage>
</organism>
<sequence>MAICAAIPPTSVYGREQFDINLLAWKVRISYLVCTHTQVKGMGLCPYDNRDRTLIAIVPLMPSATVLRLQHCSLVSCGHY</sequence>
<dbReference type="AlphaFoldDB" id="A0AAP0AW62"/>
<dbReference type="Proteomes" id="UP001418222">
    <property type="component" value="Unassembled WGS sequence"/>
</dbReference>
<comment type="caution">
    <text evidence="1">The sequence shown here is derived from an EMBL/GenBank/DDBJ whole genome shotgun (WGS) entry which is preliminary data.</text>
</comment>
<reference evidence="1 2" key="1">
    <citation type="journal article" date="2022" name="Nat. Plants">
        <title>Genomes of leafy and leafless Platanthera orchids illuminate the evolution of mycoheterotrophy.</title>
        <authorList>
            <person name="Li M.H."/>
            <person name="Liu K.W."/>
            <person name="Li Z."/>
            <person name="Lu H.C."/>
            <person name="Ye Q.L."/>
            <person name="Zhang D."/>
            <person name="Wang J.Y."/>
            <person name="Li Y.F."/>
            <person name="Zhong Z.M."/>
            <person name="Liu X."/>
            <person name="Yu X."/>
            <person name="Liu D.K."/>
            <person name="Tu X.D."/>
            <person name="Liu B."/>
            <person name="Hao Y."/>
            <person name="Liao X.Y."/>
            <person name="Jiang Y.T."/>
            <person name="Sun W.H."/>
            <person name="Chen J."/>
            <person name="Chen Y.Q."/>
            <person name="Ai Y."/>
            <person name="Zhai J.W."/>
            <person name="Wu S.S."/>
            <person name="Zhou Z."/>
            <person name="Hsiao Y.Y."/>
            <person name="Wu W.L."/>
            <person name="Chen Y.Y."/>
            <person name="Lin Y.F."/>
            <person name="Hsu J.L."/>
            <person name="Li C.Y."/>
            <person name="Wang Z.W."/>
            <person name="Zhao X."/>
            <person name="Zhong W.Y."/>
            <person name="Ma X.K."/>
            <person name="Ma L."/>
            <person name="Huang J."/>
            <person name="Chen G.Z."/>
            <person name="Huang M.Z."/>
            <person name="Huang L."/>
            <person name="Peng D.H."/>
            <person name="Luo Y.B."/>
            <person name="Zou S.Q."/>
            <person name="Chen S.P."/>
            <person name="Lan S."/>
            <person name="Tsai W.C."/>
            <person name="Van de Peer Y."/>
            <person name="Liu Z.J."/>
        </authorList>
    </citation>
    <scope>NUCLEOTIDE SEQUENCE [LARGE SCALE GENOMIC DNA]</scope>
    <source>
        <strain evidence="1">Lor287</strain>
    </source>
</reference>
<name>A0AAP0AW62_9ASPA</name>
<accession>A0AAP0AW62</accession>
<dbReference type="EMBL" id="JBBWWQ010000020">
    <property type="protein sequence ID" value="KAK8916598.1"/>
    <property type="molecule type" value="Genomic_DNA"/>
</dbReference>
<gene>
    <name evidence="1" type="ORF">KSP39_PZI022328</name>
</gene>
<proteinExistence type="predicted"/>
<keyword evidence="2" id="KW-1185">Reference proteome</keyword>
<protein>
    <submittedName>
        <fullName evidence="1">Uncharacterized protein</fullName>
    </submittedName>
</protein>